<dbReference type="InterPro" id="IPR040233">
    <property type="entry name" value="CCD97-like_C"/>
</dbReference>
<dbReference type="AlphaFoldDB" id="A0AAU9JJJ3"/>
<evidence type="ECO:0000313" key="4">
    <source>
        <dbReference type="Proteomes" id="UP001162131"/>
    </source>
</evidence>
<feature type="compositionally biased region" description="Basic and acidic residues" evidence="1">
    <location>
        <begin position="294"/>
        <end position="303"/>
    </location>
</feature>
<dbReference type="Proteomes" id="UP001162131">
    <property type="component" value="Unassembled WGS sequence"/>
</dbReference>
<accession>A0AAU9JJJ3</accession>
<feature type="compositionally biased region" description="Acidic residues" evidence="1">
    <location>
        <begin position="250"/>
        <end position="266"/>
    </location>
</feature>
<dbReference type="EMBL" id="CAJZBQ010000036">
    <property type="protein sequence ID" value="CAG9324664.1"/>
    <property type="molecule type" value="Genomic_DNA"/>
</dbReference>
<evidence type="ECO:0000313" key="3">
    <source>
        <dbReference type="EMBL" id="CAG9324664.1"/>
    </source>
</evidence>
<feature type="domain" description="CCD97-like C-terminal" evidence="2">
    <location>
        <begin position="245"/>
        <end position="323"/>
    </location>
</feature>
<proteinExistence type="predicted"/>
<feature type="region of interest" description="Disordered" evidence="1">
    <location>
        <begin position="250"/>
        <end position="303"/>
    </location>
</feature>
<reference evidence="3" key="1">
    <citation type="submission" date="2021-09" db="EMBL/GenBank/DDBJ databases">
        <authorList>
            <consortium name="AG Swart"/>
            <person name="Singh M."/>
            <person name="Singh A."/>
            <person name="Seah K."/>
            <person name="Emmerich C."/>
        </authorList>
    </citation>
    <scope>NUCLEOTIDE SEQUENCE</scope>
    <source>
        <strain evidence="3">ATCC30299</strain>
    </source>
</reference>
<dbReference type="Pfam" id="PF09747">
    <property type="entry name" value="CCD97-like_C"/>
    <property type="match status" value="1"/>
</dbReference>
<organism evidence="3 4">
    <name type="scientific">Blepharisma stoltei</name>
    <dbReference type="NCBI Taxonomy" id="1481888"/>
    <lineage>
        <taxon>Eukaryota</taxon>
        <taxon>Sar</taxon>
        <taxon>Alveolata</taxon>
        <taxon>Ciliophora</taxon>
        <taxon>Postciliodesmatophora</taxon>
        <taxon>Heterotrichea</taxon>
        <taxon>Heterotrichida</taxon>
        <taxon>Blepharismidae</taxon>
        <taxon>Blepharisma</taxon>
    </lineage>
</organism>
<comment type="caution">
    <text evidence="3">The sequence shown here is derived from an EMBL/GenBank/DDBJ whole genome shotgun (WGS) entry which is preliminary data.</text>
</comment>
<sequence length="1064" mass="125933">MSDMEIQLVNAIEALSKIPEKYICNQEYKTLRANSKHLWVSEASTNKYSKESWKISFLSDLFRFIINEGNEVFHEWKELALFYIEQIQGFDIDCSVLDFQALAYFLESLKDMACLTLKQEYCKSKFEYIKNRARQIDCASEHISEIDKEWIRKNIKISLFSYLFDKDPDFANFDESLEEVLKHTYWSNFLYETEVGYLLSDSCILLNIRFNGPEPKHKLCMLLAFGEQLYKILKQRKNIIKLPLKRLRNDEDEEKKEEEEEEEEEEEKNKEKRTKKTKKSAKKKKKKNIKKKKEAKEKEKKEEKAYMNEIEELHIRNRLTTLLDMPLYFVSNEAAQLLLEYTISNKDVLIQDFEDVNLDPEHWKENNIIQYEPFQLDYSKLWAIISHLPRDWKNCIRSIKQLAEFYPHIEKAISAFSSSMEFLDHKSMFLVICWLFYENPCQKHYWRKLCEKLTDIKFGSFWKQLEEDGYKELKESEGGNFLALYYIYDYFVRAIKLSNKQNLFLNEFDSISNISRFNFPFAKKLCEEEISKIKAIFSTEYIRSRYRENSFSYDEELLDEFLRKTFMFDLGEKNTSARVLINNYTIVNSYAWIRDPTIRFSGITYSLLNCFSSFISFKKCNNLEERILSIEIPSCILFFDFLKKINKYAAELMADPANYNDTLENQINHIESFANEEIISIDFVPEDSDLKNMIQLMSSTLLGDLQKIWMKKTIGALWIQRKKYIASYNKLCKEYSKEYPDDYNYLINSAEYDWTKAIKCFLVHLPEMMNTLLGISKSVEASKVFWLANPFFKTLLSQNMYELWQKLFLKSHILQSLIIDTFYSIEETLGPINMIETQFYFSAFDKSSVDFGIVEIRSDIKILIKQFTKIPTIMECYREVISNVEINEVDYEGFVEEILAKTYLIKFPKGDFGRATCNNFIFISTFSETDDIELQKGAILVTFLHEISHLLGRYKTENLSQKLKYDSPIIDKYPKSEAGKQIEKIIFDIIPEKLTKSAAHYLCSLRKIDNLGDFQFEFVNLNSESGDHVNLSRRGLNEDYVILGSCGNKKPIIRDFQFLIQKNN</sequence>
<evidence type="ECO:0000259" key="2">
    <source>
        <dbReference type="Pfam" id="PF09747"/>
    </source>
</evidence>
<feature type="compositionally biased region" description="Basic residues" evidence="1">
    <location>
        <begin position="271"/>
        <end position="293"/>
    </location>
</feature>
<protein>
    <recommendedName>
        <fullName evidence="2">CCD97-like C-terminal domain-containing protein</fullName>
    </recommendedName>
</protein>
<evidence type="ECO:0000256" key="1">
    <source>
        <dbReference type="SAM" id="MobiDB-lite"/>
    </source>
</evidence>
<name>A0AAU9JJJ3_9CILI</name>
<gene>
    <name evidence="3" type="ORF">BSTOLATCC_MIC36450</name>
</gene>
<keyword evidence="4" id="KW-1185">Reference proteome</keyword>